<evidence type="ECO:0000313" key="4">
    <source>
        <dbReference type="EMBL" id="MFL0267781.1"/>
    </source>
</evidence>
<dbReference type="PIRSF" id="PIRSF006305">
    <property type="entry name" value="Maf"/>
    <property type="match status" value="1"/>
</dbReference>
<feature type="site" description="Important for substrate specificity" evidence="3">
    <location>
        <position position="71"/>
    </location>
</feature>
<feature type="active site" description="Proton acceptor" evidence="3">
    <location>
        <position position="70"/>
    </location>
</feature>
<keyword evidence="5" id="KW-1185">Reference proteome</keyword>
<comment type="caution">
    <text evidence="3">Lacks conserved residue(s) required for the propagation of feature annotation.</text>
</comment>
<comment type="caution">
    <text evidence="4">The sequence shown here is derived from an EMBL/GenBank/DDBJ whole genome shotgun (WGS) entry which is preliminary data.</text>
</comment>
<comment type="similarity">
    <text evidence="3">Belongs to the Maf family. YhdE subfamily.</text>
</comment>
<evidence type="ECO:0000313" key="5">
    <source>
        <dbReference type="Proteomes" id="UP001623661"/>
    </source>
</evidence>
<organism evidence="4 5">
    <name type="scientific">Candidatus Clostridium radicumherbarum</name>
    <dbReference type="NCBI Taxonomy" id="3381662"/>
    <lineage>
        <taxon>Bacteria</taxon>
        <taxon>Bacillati</taxon>
        <taxon>Bacillota</taxon>
        <taxon>Clostridia</taxon>
        <taxon>Eubacteriales</taxon>
        <taxon>Clostridiaceae</taxon>
        <taxon>Clostridium</taxon>
    </lineage>
</organism>
<sequence length="191" mass="20969">MSIILASASERRKELLKRIIPDFKVIASDFDEDSVTFKGDCIQYVKKLSLGKAQNVASKTVAANIIIGCDTIVYNNKKVLGKPINEEEAYKMLTSLSGNNHLVYSGISIINTVTNSIVQDYVCTEVYFSKLSESQIHSYIKSGEPMDKAGAYGIQGYGGIFVEKINGCYYNVVGLPINKLYSLLGDMGVNL</sequence>
<dbReference type="SUPFAM" id="SSF52972">
    <property type="entry name" value="ITPase-like"/>
    <property type="match status" value="1"/>
</dbReference>
<evidence type="ECO:0000256" key="3">
    <source>
        <dbReference type="HAMAP-Rule" id="MF_00528"/>
    </source>
</evidence>
<keyword evidence="3" id="KW-0963">Cytoplasm</keyword>
<dbReference type="NCBIfam" id="TIGR00172">
    <property type="entry name" value="maf"/>
    <property type="match status" value="1"/>
</dbReference>
<keyword evidence="2 3" id="KW-0378">Hydrolase</keyword>
<feature type="site" description="Important for substrate specificity" evidence="3">
    <location>
        <position position="155"/>
    </location>
</feature>
<dbReference type="InterPro" id="IPR003697">
    <property type="entry name" value="Maf-like"/>
</dbReference>
<dbReference type="Proteomes" id="UP001623661">
    <property type="component" value="Unassembled WGS sequence"/>
</dbReference>
<comment type="function">
    <text evidence="3">Nucleoside triphosphate pyrophosphatase that hydrolyzes dTTP and UTP. May have a dual role in cell division arrest and in preventing the incorporation of modified nucleotides into cellular nucleic acids.</text>
</comment>
<comment type="catalytic activity">
    <reaction evidence="3">
        <text>dTTP + H2O = dTMP + diphosphate + H(+)</text>
        <dbReference type="Rhea" id="RHEA:28534"/>
        <dbReference type="ChEBI" id="CHEBI:15377"/>
        <dbReference type="ChEBI" id="CHEBI:15378"/>
        <dbReference type="ChEBI" id="CHEBI:33019"/>
        <dbReference type="ChEBI" id="CHEBI:37568"/>
        <dbReference type="ChEBI" id="CHEBI:63528"/>
        <dbReference type="EC" id="3.6.1.9"/>
    </reaction>
</comment>
<dbReference type="PANTHER" id="PTHR43213:SF5">
    <property type="entry name" value="BIFUNCTIONAL DTTP_UTP PYROPHOSPHATASE_METHYLTRANSFERASE PROTEIN-RELATED"/>
    <property type="match status" value="1"/>
</dbReference>
<accession>A0ABW8TRF4</accession>
<proteinExistence type="inferred from homology"/>
<dbReference type="PANTHER" id="PTHR43213">
    <property type="entry name" value="BIFUNCTIONAL DTTP/UTP PYROPHOSPHATASE/METHYLTRANSFERASE PROTEIN-RELATED"/>
    <property type="match status" value="1"/>
</dbReference>
<dbReference type="CDD" id="cd00555">
    <property type="entry name" value="Maf"/>
    <property type="match status" value="1"/>
</dbReference>
<comment type="cofactor">
    <cofactor evidence="1 3">
        <name>a divalent metal cation</name>
        <dbReference type="ChEBI" id="CHEBI:60240"/>
    </cofactor>
</comment>
<dbReference type="EC" id="3.6.1.9" evidence="3"/>
<feature type="site" description="Important for substrate specificity" evidence="3">
    <location>
        <position position="11"/>
    </location>
</feature>
<dbReference type="HAMAP" id="MF_00528">
    <property type="entry name" value="Maf"/>
    <property type="match status" value="1"/>
</dbReference>
<dbReference type="NCBIfam" id="NF000867">
    <property type="entry name" value="PRK00078.1"/>
    <property type="match status" value="1"/>
</dbReference>
<evidence type="ECO:0000256" key="1">
    <source>
        <dbReference type="ARBA" id="ARBA00001968"/>
    </source>
</evidence>
<dbReference type="RefSeq" id="WP_406764374.1">
    <property type="nucleotide sequence ID" value="NZ_JBJHZY010000001.1"/>
</dbReference>
<keyword evidence="3" id="KW-0546">Nucleotide metabolism</keyword>
<dbReference type="Gene3D" id="3.90.950.10">
    <property type="match status" value="1"/>
</dbReference>
<gene>
    <name evidence="4" type="ORF">ACJDUH_06670</name>
</gene>
<dbReference type="EMBL" id="JBJHZY010000001">
    <property type="protein sequence ID" value="MFL0267781.1"/>
    <property type="molecule type" value="Genomic_DNA"/>
</dbReference>
<name>A0ABW8TRF4_9CLOT</name>
<comment type="subcellular location">
    <subcellularLocation>
        <location evidence="3">Cytoplasm</location>
    </subcellularLocation>
</comment>
<dbReference type="InterPro" id="IPR029001">
    <property type="entry name" value="ITPase-like_fam"/>
</dbReference>
<comment type="catalytic activity">
    <reaction evidence="3">
        <text>UTP + H2O = UMP + diphosphate + H(+)</text>
        <dbReference type="Rhea" id="RHEA:29395"/>
        <dbReference type="ChEBI" id="CHEBI:15377"/>
        <dbReference type="ChEBI" id="CHEBI:15378"/>
        <dbReference type="ChEBI" id="CHEBI:33019"/>
        <dbReference type="ChEBI" id="CHEBI:46398"/>
        <dbReference type="ChEBI" id="CHEBI:57865"/>
        <dbReference type="EC" id="3.6.1.9"/>
    </reaction>
</comment>
<evidence type="ECO:0000256" key="2">
    <source>
        <dbReference type="ARBA" id="ARBA00022801"/>
    </source>
</evidence>
<dbReference type="Pfam" id="PF02545">
    <property type="entry name" value="Maf"/>
    <property type="match status" value="1"/>
</dbReference>
<protein>
    <recommendedName>
        <fullName evidence="3">dTTP/UTP pyrophosphatase</fullName>
        <shortName evidence="3">dTTPase/UTPase</shortName>
        <ecNumber evidence="3">3.6.1.9</ecNumber>
    </recommendedName>
    <alternativeName>
        <fullName evidence="3">Nucleoside triphosphate pyrophosphatase</fullName>
    </alternativeName>
    <alternativeName>
        <fullName evidence="3">Nucleotide pyrophosphatase</fullName>
        <shortName evidence="3">Nucleotide PPase</shortName>
    </alternativeName>
</protein>
<reference evidence="4 5" key="1">
    <citation type="submission" date="2024-11" db="EMBL/GenBank/DDBJ databases">
        <authorList>
            <person name="Heng Y.C."/>
            <person name="Lim A.C.H."/>
            <person name="Lee J.K.Y."/>
            <person name="Kittelmann S."/>
        </authorList>
    </citation>
    <scope>NUCLEOTIDE SEQUENCE [LARGE SCALE GENOMIC DNA]</scope>
    <source>
        <strain evidence="4 5">WILCCON 0202</strain>
    </source>
</reference>